<name>A0ABD2NN99_9CUCU</name>
<sequence>MKICKNMFLSMLGLRERSVIEWVTNPTVHGMPRTRDEKKETIEHIEDNKSKTSMISSINSISKLPSHTVGMLQANYICKKISRTTEVYKRHKNIVENKEYLPCPSVLLWTHLQI</sequence>
<accession>A0ABD2NN99</accession>
<protein>
    <submittedName>
        <fullName evidence="1">Uncharacterized protein</fullName>
    </submittedName>
</protein>
<comment type="caution">
    <text evidence="1">The sequence shown here is derived from an EMBL/GenBank/DDBJ whole genome shotgun (WGS) entry which is preliminary data.</text>
</comment>
<proteinExistence type="predicted"/>
<evidence type="ECO:0000313" key="2">
    <source>
        <dbReference type="Proteomes" id="UP001516400"/>
    </source>
</evidence>
<dbReference type="EMBL" id="JABFTP020000124">
    <property type="protein sequence ID" value="KAL3280058.1"/>
    <property type="molecule type" value="Genomic_DNA"/>
</dbReference>
<organism evidence="1 2">
    <name type="scientific">Cryptolaemus montrouzieri</name>
    <dbReference type="NCBI Taxonomy" id="559131"/>
    <lineage>
        <taxon>Eukaryota</taxon>
        <taxon>Metazoa</taxon>
        <taxon>Ecdysozoa</taxon>
        <taxon>Arthropoda</taxon>
        <taxon>Hexapoda</taxon>
        <taxon>Insecta</taxon>
        <taxon>Pterygota</taxon>
        <taxon>Neoptera</taxon>
        <taxon>Endopterygota</taxon>
        <taxon>Coleoptera</taxon>
        <taxon>Polyphaga</taxon>
        <taxon>Cucujiformia</taxon>
        <taxon>Coccinelloidea</taxon>
        <taxon>Coccinellidae</taxon>
        <taxon>Scymninae</taxon>
        <taxon>Scymnini</taxon>
        <taxon>Cryptolaemus</taxon>
    </lineage>
</organism>
<reference evidence="1 2" key="1">
    <citation type="journal article" date="2021" name="BMC Biol.">
        <title>Horizontally acquired antibacterial genes associated with adaptive radiation of ladybird beetles.</title>
        <authorList>
            <person name="Li H.S."/>
            <person name="Tang X.F."/>
            <person name="Huang Y.H."/>
            <person name="Xu Z.Y."/>
            <person name="Chen M.L."/>
            <person name="Du X.Y."/>
            <person name="Qiu B.Y."/>
            <person name="Chen P.T."/>
            <person name="Zhang W."/>
            <person name="Slipinski A."/>
            <person name="Escalona H.E."/>
            <person name="Waterhouse R.M."/>
            <person name="Zwick A."/>
            <person name="Pang H."/>
        </authorList>
    </citation>
    <scope>NUCLEOTIDE SEQUENCE [LARGE SCALE GENOMIC DNA]</scope>
    <source>
        <strain evidence="1">SYSU2018</strain>
    </source>
</reference>
<gene>
    <name evidence="1" type="ORF">HHI36_017565</name>
</gene>
<dbReference type="Proteomes" id="UP001516400">
    <property type="component" value="Unassembled WGS sequence"/>
</dbReference>
<dbReference type="AlphaFoldDB" id="A0ABD2NN99"/>
<evidence type="ECO:0000313" key="1">
    <source>
        <dbReference type="EMBL" id="KAL3280058.1"/>
    </source>
</evidence>
<keyword evidence="2" id="KW-1185">Reference proteome</keyword>